<evidence type="ECO:0000313" key="1">
    <source>
        <dbReference type="EMBL" id="MBB4659333.1"/>
    </source>
</evidence>
<dbReference type="RefSeq" id="WP_183817816.1">
    <property type="nucleotide sequence ID" value="NZ_JACHOB010000003.1"/>
</dbReference>
<dbReference type="Proteomes" id="UP000563524">
    <property type="component" value="Unassembled WGS sequence"/>
</dbReference>
<gene>
    <name evidence="1" type="ORF">GGQ59_001858</name>
</gene>
<evidence type="ECO:0000313" key="2">
    <source>
        <dbReference type="Proteomes" id="UP000563524"/>
    </source>
</evidence>
<organism evidence="1 2">
    <name type="scientific">Parvularcula dongshanensis</name>
    <dbReference type="NCBI Taxonomy" id="1173995"/>
    <lineage>
        <taxon>Bacteria</taxon>
        <taxon>Pseudomonadati</taxon>
        <taxon>Pseudomonadota</taxon>
        <taxon>Alphaproteobacteria</taxon>
        <taxon>Parvularculales</taxon>
        <taxon>Parvularculaceae</taxon>
        <taxon>Parvularcula</taxon>
    </lineage>
</organism>
<proteinExistence type="predicted"/>
<name>A0A840I4X7_9PROT</name>
<sequence>MSRKPKLNVRITPELLAKVDAAASSPRVTKAEVVERALTEHFDPARDADRFLSLHRLLDREYRQLKRMDHAHRVGLEMFATFVRSYFAVTPPLPKAERDDALALAARRFEGFLDTVAQNVREGGAVESVLQDVSGAEGQARD</sequence>
<protein>
    <recommendedName>
        <fullName evidence="3">CopG family transcriptional regulator</fullName>
    </recommendedName>
</protein>
<keyword evidence="2" id="KW-1185">Reference proteome</keyword>
<dbReference type="AlphaFoldDB" id="A0A840I4X7"/>
<evidence type="ECO:0008006" key="3">
    <source>
        <dbReference type="Google" id="ProtNLM"/>
    </source>
</evidence>
<reference evidence="1 2" key="1">
    <citation type="submission" date="2020-08" db="EMBL/GenBank/DDBJ databases">
        <title>Genomic Encyclopedia of Type Strains, Phase IV (KMG-IV): sequencing the most valuable type-strain genomes for metagenomic binning, comparative biology and taxonomic classification.</title>
        <authorList>
            <person name="Goeker M."/>
        </authorList>
    </citation>
    <scope>NUCLEOTIDE SEQUENCE [LARGE SCALE GENOMIC DNA]</scope>
    <source>
        <strain evidence="1 2">DSM 102850</strain>
    </source>
</reference>
<comment type="caution">
    <text evidence="1">The sequence shown here is derived from an EMBL/GenBank/DDBJ whole genome shotgun (WGS) entry which is preliminary data.</text>
</comment>
<dbReference type="EMBL" id="JACHOB010000003">
    <property type="protein sequence ID" value="MBB4659333.1"/>
    <property type="molecule type" value="Genomic_DNA"/>
</dbReference>
<accession>A0A840I4X7</accession>